<dbReference type="InterPro" id="IPR046179">
    <property type="entry name" value="DUF6188"/>
</dbReference>
<sequence length="131" mass="13676">MKVPTELVGAHVSRTAFDQQVRISFTACDSGAGRRLDAELVIETDFTLSDTAGGRHALEPGSGTALAPVLGLFTATVTGVGVEGRGKLILDFDQGSRLTVAPHPGFESWNLTGEGVTPVLVGPGGEAHWHR</sequence>
<dbReference type="RefSeq" id="WP_386446037.1">
    <property type="nucleotide sequence ID" value="NZ_JBHSFH010000005.1"/>
</dbReference>
<accession>A0ABV9A6Y2</accession>
<protein>
    <submittedName>
        <fullName evidence="1">DUF6188 family protein</fullName>
    </submittedName>
</protein>
<gene>
    <name evidence="1" type="ORF">ACFPA8_10980</name>
</gene>
<dbReference type="EMBL" id="JBHSFH010000005">
    <property type="protein sequence ID" value="MFC4494655.1"/>
    <property type="molecule type" value="Genomic_DNA"/>
</dbReference>
<keyword evidence="2" id="KW-1185">Reference proteome</keyword>
<name>A0ABV9A6Y2_9ACTN</name>
<evidence type="ECO:0000313" key="2">
    <source>
        <dbReference type="Proteomes" id="UP001595997"/>
    </source>
</evidence>
<reference evidence="2" key="1">
    <citation type="journal article" date="2019" name="Int. J. Syst. Evol. Microbiol.">
        <title>The Global Catalogue of Microorganisms (GCM) 10K type strain sequencing project: providing services to taxonomists for standard genome sequencing and annotation.</title>
        <authorList>
            <consortium name="The Broad Institute Genomics Platform"/>
            <consortium name="The Broad Institute Genome Sequencing Center for Infectious Disease"/>
            <person name="Wu L."/>
            <person name="Ma J."/>
        </authorList>
    </citation>
    <scope>NUCLEOTIDE SEQUENCE [LARGE SCALE GENOMIC DNA]</scope>
    <source>
        <strain evidence="2">CGMCC 4.7357</strain>
    </source>
</reference>
<dbReference type="Pfam" id="PF19686">
    <property type="entry name" value="DUF6188"/>
    <property type="match status" value="1"/>
</dbReference>
<proteinExistence type="predicted"/>
<evidence type="ECO:0000313" key="1">
    <source>
        <dbReference type="EMBL" id="MFC4494655.1"/>
    </source>
</evidence>
<dbReference type="Proteomes" id="UP001595997">
    <property type="component" value="Unassembled WGS sequence"/>
</dbReference>
<organism evidence="1 2">
    <name type="scientific">Streptomyces ovatisporus</name>
    <dbReference type="NCBI Taxonomy" id="1128682"/>
    <lineage>
        <taxon>Bacteria</taxon>
        <taxon>Bacillati</taxon>
        <taxon>Actinomycetota</taxon>
        <taxon>Actinomycetes</taxon>
        <taxon>Kitasatosporales</taxon>
        <taxon>Streptomycetaceae</taxon>
        <taxon>Streptomyces</taxon>
    </lineage>
</organism>
<comment type="caution">
    <text evidence="1">The sequence shown here is derived from an EMBL/GenBank/DDBJ whole genome shotgun (WGS) entry which is preliminary data.</text>
</comment>